<proteinExistence type="predicted"/>
<gene>
    <name evidence="2" type="ORF">ACFH04_06070</name>
</gene>
<protein>
    <submittedName>
        <fullName evidence="2">DUF397 domain-containing protein</fullName>
    </submittedName>
</protein>
<dbReference type="Pfam" id="PF04149">
    <property type="entry name" value="DUF397"/>
    <property type="match status" value="1"/>
</dbReference>
<dbReference type="RefSeq" id="WP_394317104.1">
    <property type="nucleotide sequence ID" value="NZ_JBHMQV010000004.1"/>
</dbReference>
<feature type="domain" description="DUF397" evidence="1">
    <location>
        <begin position="6"/>
        <end position="57"/>
    </location>
</feature>
<name>A0ABV6TBY1_9ACTN</name>
<comment type="caution">
    <text evidence="2">The sequence shown here is derived from an EMBL/GenBank/DDBJ whole genome shotgun (WGS) entry which is preliminary data.</text>
</comment>
<dbReference type="EMBL" id="JBHMQV010000004">
    <property type="protein sequence ID" value="MFC0843303.1"/>
    <property type="molecule type" value="Genomic_DNA"/>
</dbReference>
<evidence type="ECO:0000259" key="1">
    <source>
        <dbReference type="Pfam" id="PF04149"/>
    </source>
</evidence>
<keyword evidence="3" id="KW-1185">Reference proteome</keyword>
<evidence type="ECO:0000313" key="3">
    <source>
        <dbReference type="Proteomes" id="UP001589887"/>
    </source>
</evidence>
<dbReference type="InterPro" id="IPR007278">
    <property type="entry name" value="DUF397"/>
</dbReference>
<reference evidence="2 3" key="1">
    <citation type="submission" date="2024-09" db="EMBL/GenBank/DDBJ databases">
        <authorList>
            <person name="Sun Q."/>
            <person name="Mori K."/>
        </authorList>
    </citation>
    <scope>NUCLEOTIDE SEQUENCE [LARGE SCALE GENOMIC DNA]</scope>
    <source>
        <strain evidence="2 3">JCM 4557</strain>
    </source>
</reference>
<organism evidence="2 3">
    <name type="scientific">Streptomyces noboritoensis</name>
    <dbReference type="NCBI Taxonomy" id="67337"/>
    <lineage>
        <taxon>Bacteria</taxon>
        <taxon>Bacillati</taxon>
        <taxon>Actinomycetota</taxon>
        <taxon>Actinomycetes</taxon>
        <taxon>Kitasatosporales</taxon>
        <taxon>Streptomycetaceae</taxon>
        <taxon>Streptomyces</taxon>
    </lineage>
</organism>
<sequence>MKDSWTWRKASASDTSGNQCVEVAWTGRTVLVRDSKEPEGARLDFAPAAWQHFLTSVFTGEPAAQV</sequence>
<dbReference type="Proteomes" id="UP001589887">
    <property type="component" value="Unassembled WGS sequence"/>
</dbReference>
<evidence type="ECO:0000313" key="2">
    <source>
        <dbReference type="EMBL" id="MFC0843303.1"/>
    </source>
</evidence>
<accession>A0ABV6TBY1</accession>